<feature type="compositionally biased region" description="Basic and acidic residues" evidence="1">
    <location>
        <begin position="26"/>
        <end position="41"/>
    </location>
</feature>
<evidence type="ECO:0000313" key="3">
    <source>
        <dbReference type="EMBL" id="ETO22035.1"/>
    </source>
</evidence>
<feature type="compositionally biased region" description="Basic residues" evidence="1">
    <location>
        <begin position="42"/>
        <end position="63"/>
    </location>
</feature>
<keyword evidence="2" id="KW-0812">Transmembrane</keyword>
<feature type="compositionally biased region" description="Polar residues" evidence="1">
    <location>
        <begin position="1"/>
        <end position="10"/>
    </location>
</feature>
<dbReference type="Proteomes" id="UP000023152">
    <property type="component" value="Unassembled WGS sequence"/>
</dbReference>
<evidence type="ECO:0000313" key="4">
    <source>
        <dbReference type="Proteomes" id="UP000023152"/>
    </source>
</evidence>
<keyword evidence="2" id="KW-1133">Transmembrane helix</keyword>
<gene>
    <name evidence="3" type="ORF">RFI_15169</name>
</gene>
<name>X6N6Y7_RETFI</name>
<feature type="transmembrane region" description="Helical" evidence="2">
    <location>
        <begin position="236"/>
        <end position="255"/>
    </location>
</feature>
<protein>
    <submittedName>
        <fullName evidence="3">Uncharacterized protein</fullName>
    </submittedName>
</protein>
<organism evidence="3 4">
    <name type="scientific">Reticulomyxa filosa</name>
    <dbReference type="NCBI Taxonomy" id="46433"/>
    <lineage>
        <taxon>Eukaryota</taxon>
        <taxon>Sar</taxon>
        <taxon>Rhizaria</taxon>
        <taxon>Retaria</taxon>
        <taxon>Foraminifera</taxon>
        <taxon>Monothalamids</taxon>
        <taxon>Reticulomyxidae</taxon>
        <taxon>Reticulomyxa</taxon>
    </lineage>
</organism>
<dbReference type="AlphaFoldDB" id="X6N6Y7"/>
<sequence>MPAKSKNSSRPPKEEAGKTKSSSSKKPAEKKVKKPDKDSKKKKEKKPKKTKGKMSPRGKKGKKIASPVASPGSPPLSLELAPALDTSLEDEDEQGGEMKLDTIRSGVGIMGGGGGGTTRSNISIRGGGGDIVSESAMTIDISGMNATEMETFVKSYRLKDDMDYLRANPHLVNEAEMAPHSIEVQNFAIITSLFFRKLPSAVKTSIWTHVVSSRDYVHNKMVSHRTTKSVDQITRILSHLGILFDVVSSYFFFFLQTLKMKKNIYITYIYI</sequence>
<feature type="compositionally biased region" description="Gly residues" evidence="1">
    <location>
        <begin position="108"/>
        <end position="117"/>
    </location>
</feature>
<evidence type="ECO:0000256" key="1">
    <source>
        <dbReference type="SAM" id="MobiDB-lite"/>
    </source>
</evidence>
<keyword evidence="2" id="KW-0472">Membrane</keyword>
<comment type="caution">
    <text evidence="3">The sequence shown here is derived from an EMBL/GenBank/DDBJ whole genome shotgun (WGS) entry which is preliminary data.</text>
</comment>
<dbReference type="EMBL" id="ASPP01011091">
    <property type="protein sequence ID" value="ETO22035.1"/>
    <property type="molecule type" value="Genomic_DNA"/>
</dbReference>
<reference evidence="3 4" key="1">
    <citation type="journal article" date="2013" name="Curr. Biol.">
        <title>The Genome of the Foraminiferan Reticulomyxa filosa.</title>
        <authorList>
            <person name="Glockner G."/>
            <person name="Hulsmann N."/>
            <person name="Schleicher M."/>
            <person name="Noegel A.A."/>
            <person name="Eichinger L."/>
            <person name="Gallinger C."/>
            <person name="Pawlowski J."/>
            <person name="Sierra R."/>
            <person name="Euteneuer U."/>
            <person name="Pillet L."/>
            <person name="Moustafa A."/>
            <person name="Platzer M."/>
            <person name="Groth M."/>
            <person name="Szafranski K."/>
            <person name="Schliwa M."/>
        </authorList>
    </citation>
    <scope>NUCLEOTIDE SEQUENCE [LARGE SCALE GENOMIC DNA]</scope>
</reference>
<evidence type="ECO:0000256" key="2">
    <source>
        <dbReference type="SAM" id="Phobius"/>
    </source>
</evidence>
<keyword evidence="4" id="KW-1185">Reference proteome</keyword>
<accession>X6N6Y7</accession>
<proteinExistence type="predicted"/>
<feature type="region of interest" description="Disordered" evidence="1">
    <location>
        <begin position="104"/>
        <end position="126"/>
    </location>
</feature>
<feature type="compositionally biased region" description="Low complexity" evidence="1">
    <location>
        <begin position="69"/>
        <end position="79"/>
    </location>
</feature>
<feature type="region of interest" description="Disordered" evidence="1">
    <location>
        <begin position="1"/>
        <end position="79"/>
    </location>
</feature>